<evidence type="ECO:0000313" key="1">
    <source>
        <dbReference type="EMBL" id="MDV7715922.1"/>
    </source>
</evidence>
<dbReference type="Proteomes" id="UP001281024">
    <property type="component" value="Unassembled WGS sequence"/>
</dbReference>
<sequence length="63" mass="7293">MISVEIGIKAKLLFWSFFARRIVKSSVTFYREVNRLKLKKLKRKDDPSAPVQLIAPLVIAFNT</sequence>
<gene>
    <name evidence="1" type="ORF">GA838_09365</name>
</gene>
<dbReference type="EMBL" id="WERV01000010">
    <property type="protein sequence ID" value="MDV7715922.1"/>
    <property type="molecule type" value="Genomic_DNA"/>
</dbReference>
<proteinExistence type="predicted"/>
<organism evidence="1 2">
    <name type="scientific">Oenococcus oeni</name>
    <name type="common">Leuconostoc oenos</name>
    <dbReference type="NCBI Taxonomy" id="1247"/>
    <lineage>
        <taxon>Bacteria</taxon>
        <taxon>Bacillati</taxon>
        <taxon>Bacillota</taxon>
        <taxon>Bacilli</taxon>
        <taxon>Lactobacillales</taxon>
        <taxon>Lactobacillaceae</taxon>
        <taxon>Oenococcus</taxon>
    </lineage>
</organism>
<protein>
    <submittedName>
        <fullName evidence="1">Uncharacterized protein</fullName>
    </submittedName>
</protein>
<evidence type="ECO:0000313" key="2">
    <source>
        <dbReference type="Proteomes" id="UP001281024"/>
    </source>
</evidence>
<dbReference type="AlphaFoldDB" id="A0AAJ2P361"/>
<accession>A0AAJ2P361</accession>
<name>A0AAJ2P361_OENOE</name>
<comment type="caution">
    <text evidence="1">The sequence shown here is derived from an EMBL/GenBank/DDBJ whole genome shotgun (WGS) entry which is preliminary data.</text>
</comment>
<reference evidence="1" key="1">
    <citation type="submission" date="2019-10" db="EMBL/GenBank/DDBJ databases">
        <title>Malate fermentation in French cider.</title>
        <authorList>
            <person name="Cousin F.J."/>
            <person name="Medina Fernandez S."/>
            <person name="Misery B."/>
            <person name="Laplace J.-M."/>
            <person name="Cretenet M."/>
        </authorList>
    </citation>
    <scope>NUCLEOTIDE SEQUENCE</scope>
    <source>
        <strain evidence="1">UCMA15129</strain>
    </source>
</reference>